<evidence type="ECO:0000313" key="1">
    <source>
        <dbReference type="EMBL" id="CAI9700624.1"/>
    </source>
</evidence>
<name>A0ACB0EJH7_RANTA</name>
<dbReference type="EMBL" id="OX596105">
    <property type="protein sequence ID" value="CAI9700624.1"/>
    <property type="molecule type" value="Genomic_DNA"/>
</dbReference>
<accession>A0ACB0EJH7</accession>
<evidence type="ECO:0000313" key="2">
    <source>
        <dbReference type="Proteomes" id="UP001162501"/>
    </source>
</evidence>
<proteinExistence type="predicted"/>
<reference evidence="1" key="1">
    <citation type="submission" date="2023-05" db="EMBL/GenBank/DDBJ databases">
        <authorList>
            <consortium name="ELIXIR-Norway"/>
        </authorList>
    </citation>
    <scope>NUCLEOTIDE SEQUENCE</scope>
</reference>
<gene>
    <name evidence="1" type="ORF">MRATA1EN3_LOCUS11837</name>
</gene>
<protein>
    <submittedName>
        <fullName evidence="1">Uncharacterized protein</fullName>
    </submittedName>
</protein>
<dbReference type="Proteomes" id="UP001162501">
    <property type="component" value="Chromosome 21"/>
</dbReference>
<organism evidence="1 2">
    <name type="scientific">Rangifer tarandus platyrhynchus</name>
    <name type="common">Svalbard reindeer</name>
    <dbReference type="NCBI Taxonomy" id="3082113"/>
    <lineage>
        <taxon>Eukaryota</taxon>
        <taxon>Metazoa</taxon>
        <taxon>Chordata</taxon>
        <taxon>Craniata</taxon>
        <taxon>Vertebrata</taxon>
        <taxon>Euteleostomi</taxon>
        <taxon>Mammalia</taxon>
        <taxon>Eutheria</taxon>
        <taxon>Laurasiatheria</taxon>
        <taxon>Artiodactyla</taxon>
        <taxon>Ruminantia</taxon>
        <taxon>Pecora</taxon>
        <taxon>Cervidae</taxon>
        <taxon>Odocoileinae</taxon>
        <taxon>Rangifer</taxon>
    </lineage>
</organism>
<sequence length="376" mass="40273">MRSLWLQGVRPEQGAAKCCTPGTPITQRPQDKEDRAWFQGQHQGDSLAVEAEAVTPCCSGLVQAPASMALESEAEELLFGFLICLGIQFKADSGPQRCAGYGQPVGPGGRPSALPGFGRGPPDTIMRMDKQRLCGHWPHLLDVNNTVMVFITSSASPIDTREAFKVSCSIPAAPEELPTRLFWLYSLFAGPTAIEGLGLPLKELLLGARFLPVDITEIINPKPCNIANRKFPLAPLTPGPVRLSAERQSSALQSPEAERRPEPQTSDASKLLSPLGASPNSGGEVSRSGDFSGTSGKGKSLRTETEATWPGASWELQFSCLGLLYPQAKRSGPVARVATDAGRQAGAWFSTRSVRPETLLSHLHSNREQRPLGVGA</sequence>